<evidence type="ECO:0000256" key="3">
    <source>
        <dbReference type="SAM" id="MobiDB-lite"/>
    </source>
</evidence>
<accession>A0A6A6U5W8</accession>
<feature type="domain" description="Glycoside-hydrolase family GH114 TIM-barrel" evidence="5">
    <location>
        <begin position="81"/>
        <end position="315"/>
    </location>
</feature>
<dbReference type="SUPFAM" id="SSF51445">
    <property type="entry name" value="(Trans)glycosidases"/>
    <property type="match status" value="1"/>
</dbReference>
<dbReference type="EC" id="3.2.1.22" evidence="2"/>
<name>A0A6A6U5W8_9PEZI</name>
<dbReference type="PANTHER" id="PTHR35273:SF2">
    <property type="entry name" value="ALPHA-GALACTOSIDASE"/>
    <property type="match status" value="1"/>
</dbReference>
<protein>
    <recommendedName>
        <fullName evidence="2">alpha-galactosidase</fullName>
        <ecNumber evidence="2">3.2.1.22</ecNumber>
    </recommendedName>
</protein>
<evidence type="ECO:0000313" key="7">
    <source>
        <dbReference type="Proteomes" id="UP000799302"/>
    </source>
</evidence>
<dbReference type="AlphaFoldDB" id="A0A6A6U5W8"/>
<keyword evidence="7" id="KW-1185">Reference proteome</keyword>
<proteinExistence type="predicted"/>
<dbReference type="Gene3D" id="3.20.20.70">
    <property type="entry name" value="Aldolase class I"/>
    <property type="match status" value="1"/>
</dbReference>
<evidence type="ECO:0000256" key="2">
    <source>
        <dbReference type="ARBA" id="ARBA00012755"/>
    </source>
</evidence>
<comment type="catalytic activity">
    <reaction evidence="1">
        <text>Hydrolysis of terminal, non-reducing alpha-D-galactose residues in alpha-D-galactosides, including galactose oligosaccharides, galactomannans and galactolipids.</text>
        <dbReference type="EC" id="3.2.1.22"/>
    </reaction>
</comment>
<gene>
    <name evidence="6" type="ORF">BT63DRAFT_457794</name>
</gene>
<evidence type="ECO:0000313" key="6">
    <source>
        <dbReference type="EMBL" id="KAF2666837.1"/>
    </source>
</evidence>
<feature type="region of interest" description="Disordered" evidence="3">
    <location>
        <begin position="49"/>
        <end position="73"/>
    </location>
</feature>
<keyword evidence="4" id="KW-1133">Transmembrane helix</keyword>
<dbReference type="OrthoDB" id="2108802at2759"/>
<keyword evidence="4" id="KW-0472">Membrane</keyword>
<evidence type="ECO:0000256" key="4">
    <source>
        <dbReference type="SAM" id="Phobius"/>
    </source>
</evidence>
<keyword evidence="4" id="KW-0812">Transmembrane</keyword>
<feature type="transmembrane region" description="Helical" evidence="4">
    <location>
        <begin position="21"/>
        <end position="45"/>
    </location>
</feature>
<evidence type="ECO:0000256" key="1">
    <source>
        <dbReference type="ARBA" id="ARBA00001255"/>
    </source>
</evidence>
<dbReference type="EMBL" id="MU004238">
    <property type="protein sequence ID" value="KAF2666837.1"/>
    <property type="molecule type" value="Genomic_DNA"/>
</dbReference>
<dbReference type="InterPro" id="IPR004352">
    <property type="entry name" value="GH114_TIM-barrel"/>
</dbReference>
<evidence type="ECO:0000259" key="5">
    <source>
        <dbReference type="Pfam" id="PF03537"/>
    </source>
</evidence>
<dbReference type="GO" id="GO:0004557">
    <property type="term" value="F:alpha-galactosidase activity"/>
    <property type="evidence" value="ECO:0007669"/>
    <property type="project" value="UniProtKB-EC"/>
</dbReference>
<organism evidence="6 7">
    <name type="scientific">Microthyrium microscopicum</name>
    <dbReference type="NCBI Taxonomy" id="703497"/>
    <lineage>
        <taxon>Eukaryota</taxon>
        <taxon>Fungi</taxon>
        <taxon>Dikarya</taxon>
        <taxon>Ascomycota</taxon>
        <taxon>Pezizomycotina</taxon>
        <taxon>Dothideomycetes</taxon>
        <taxon>Dothideomycetes incertae sedis</taxon>
        <taxon>Microthyriales</taxon>
        <taxon>Microthyriaceae</taxon>
        <taxon>Microthyrium</taxon>
    </lineage>
</organism>
<dbReference type="Proteomes" id="UP000799302">
    <property type="component" value="Unassembled WGS sequence"/>
</dbReference>
<dbReference type="PANTHER" id="PTHR35273">
    <property type="entry name" value="ALPHA-1,4 POLYGALACTOSAMINIDASE, PUTATIVE (AFU_ORTHOLOGUE AFUA_3G07890)-RELATED"/>
    <property type="match status" value="1"/>
</dbReference>
<sequence length="328" mass="35349">MDEQKMKSGSWWGRRSRRGKLLVIAIAVGIFIVALGLGLGLGLGLNNGSGGDNSESSTTPASPLPTAPTNGSVYQPPVNSTWQIVLLKSINVPDGASSVVPDVGIFDIDLFLTPKSTIDTLHNLGKKVICYFSAGSYEPDRPDSNQFKASDQGKGLKGWPGEKWLNLNSDNVRSIMTSRINLAAQKGCDAIDPDNMDAYDNDNGIGMTQTDSINFIGWMSNQTQSLRMGLGLKNAAAIIPSVLPAVQFSVQEQCVQFSECDKYSPFIKSGKPVFHIEYPSEVKSNFASNFCKNDGPANGSYEFSTVIKNFNLDGWIEQCNGATSTTPT</sequence>
<dbReference type="InterPro" id="IPR013785">
    <property type="entry name" value="Aldolase_TIM"/>
</dbReference>
<reference evidence="6" key="1">
    <citation type="journal article" date="2020" name="Stud. Mycol.">
        <title>101 Dothideomycetes genomes: a test case for predicting lifestyles and emergence of pathogens.</title>
        <authorList>
            <person name="Haridas S."/>
            <person name="Albert R."/>
            <person name="Binder M."/>
            <person name="Bloem J."/>
            <person name="Labutti K."/>
            <person name="Salamov A."/>
            <person name="Andreopoulos B."/>
            <person name="Baker S."/>
            <person name="Barry K."/>
            <person name="Bills G."/>
            <person name="Bluhm B."/>
            <person name="Cannon C."/>
            <person name="Castanera R."/>
            <person name="Culley D."/>
            <person name="Daum C."/>
            <person name="Ezra D."/>
            <person name="Gonzalez J."/>
            <person name="Henrissat B."/>
            <person name="Kuo A."/>
            <person name="Liang C."/>
            <person name="Lipzen A."/>
            <person name="Lutzoni F."/>
            <person name="Magnuson J."/>
            <person name="Mondo S."/>
            <person name="Nolan M."/>
            <person name="Ohm R."/>
            <person name="Pangilinan J."/>
            <person name="Park H.-J."/>
            <person name="Ramirez L."/>
            <person name="Alfaro M."/>
            <person name="Sun H."/>
            <person name="Tritt A."/>
            <person name="Yoshinaga Y."/>
            <person name="Zwiers L.-H."/>
            <person name="Turgeon B."/>
            <person name="Goodwin S."/>
            <person name="Spatafora J."/>
            <person name="Crous P."/>
            <person name="Grigoriev I."/>
        </authorList>
    </citation>
    <scope>NUCLEOTIDE SEQUENCE</scope>
    <source>
        <strain evidence="6">CBS 115976</strain>
    </source>
</reference>
<dbReference type="InterPro" id="IPR017853">
    <property type="entry name" value="GH"/>
</dbReference>
<dbReference type="Pfam" id="PF03537">
    <property type="entry name" value="Glyco_hydro_114"/>
    <property type="match status" value="1"/>
</dbReference>